<dbReference type="OrthoDB" id="2967948at2"/>
<proteinExistence type="predicted"/>
<organism evidence="2 3">
    <name type="scientific">Gracilibacillus dipsosauri</name>
    <dbReference type="NCBI Taxonomy" id="178340"/>
    <lineage>
        <taxon>Bacteria</taxon>
        <taxon>Bacillati</taxon>
        <taxon>Bacillota</taxon>
        <taxon>Bacilli</taxon>
        <taxon>Bacillales</taxon>
        <taxon>Bacillaceae</taxon>
        <taxon>Gracilibacillus</taxon>
    </lineage>
</organism>
<dbReference type="RefSeq" id="WP_109982996.1">
    <property type="nucleotide sequence ID" value="NZ_JAJUIE010000022.1"/>
</dbReference>
<dbReference type="Proteomes" id="UP000245624">
    <property type="component" value="Unassembled WGS sequence"/>
</dbReference>
<comment type="caution">
    <text evidence="2">The sequence shown here is derived from an EMBL/GenBank/DDBJ whole genome shotgun (WGS) entry which is preliminary data.</text>
</comment>
<gene>
    <name evidence="2" type="ORF">DLJ74_01090</name>
</gene>
<feature type="transmembrane region" description="Helical" evidence="1">
    <location>
        <begin position="7"/>
        <end position="34"/>
    </location>
</feature>
<keyword evidence="3" id="KW-1185">Reference proteome</keyword>
<dbReference type="AlphaFoldDB" id="A0A317L5P8"/>
<sequence>MVVINEMILLILIGIFFILILALIIILSIARFYFTLYWSINEEEQMVILSVHLLKIRVYYKEIELDSFDFSDNKKTSTNKKKDLRLIGSLLLDQGRLEQFEVDAIIGTGEPDTTAILYGLCKGIMEALKNYFSTKTMTPIHCNISADFDEEILETEGICMISLKMRKTIRALRKNK</sequence>
<keyword evidence="1" id="KW-0472">Membrane</keyword>
<accession>A0A317L5P8</accession>
<dbReference type="EMBL" id="QGTD01000002">
    <property type="protein sequence ID" value="PWU70218.1"/>
    <property type="molecule type" value="Genomic_DNA"/>
</dbReference>
<keyword evidence="1" id="KW-1133">Transmembrane helix</keyword>
<keyword evidence="1" id="KW-0812">Transmembrane</keyword>
<dbReference type="InterPro" id="IPR021338">
    <property type="entry name" value="DUF2953"/>
</dbReference>
<name>A0A317L5P8_9BACI</name>
<evidence type="ECO:0000256" key="1">
    <source>
        <dbReference type="SAM" id="Phobius"/>
    </source>
</evidence>
<protein>
    <recommendedName>
        <fullName evidence="4">DUF2953 domain-containing protein</fullName>
    </recommendedName>
</protein>
<evidence type="ECO:0000313" key="3">
    <source>
        <dbReference type="Proteomes" id="UP000245624"/>
    </source>
</evidence>
<dbReference type="Pfam" id="PF11167">
    <property type="entry name" value="DUF2953"/>
    <property type="match status" value="1"/>
</dbReference>
<evidence type="ECO:0008006" key="4">
    <source>
        <dbReference type="Google" id="ProtNLM"/>
    </source>
</evidence>
<reference evidence="2 3" key="1">
    <citation type="submission" date="2018-05" db="EMBL/GenBank/DDBJ databases">
        <title>Genomic analysis of Gracilibacillus dipsosauri DD1 reveals novel features of a salt-tolerant amylase.</title>
        <authorList>
            <person name="Deutch C.E."/>
            <person name="Yang S."/>
        </authorList>
    </citation>
    <scope>NUCLEOTIDE SEQUENCE [LARGE SCALE GENOMIC DNA]</scope>
    <source>
        <strain evidence="2 3">DD1</strain>
    </source>
</reference>
<evidence type="ECO:0000313" key="2">
    <source>
        <dbReference type="EMBL" id="PWU70218.1"/>
    </source>
</evidence>